<reference evidence="1 2" key="1">
    <citation type="submission" date="2022-06" db="EMBL/GenBank/DDBJ databases">
        <title>Haloarcula sp. a new haloarchaeum isolate from saline soil.</title>
        <authorList>
            <person name="Strakova D."/>
            <person name="Galisteo C."/>
            <person name="Sanchez-Porro C."/>
            <person name="Ventosa A."/>
        </authorList>
    </citation>
    <scope>NUCLEOTIDE SEQUENCE [LARGE SCALE GENOMIC DNA]</scope>
    <source>
        <strain evidence="1 2">S1AR25-5A</strain>
    </source>
</reference>
<evidence type="ECO:0000313" key="1">
    <source>
        <dbReference type="EMBL" id="MDS0223505.1"/>
    </source>
</evidence>
<organism evidence="1 2">
    <name type="scientific">Haloarcula terrestris</name>
    <dbReference type="NCBI Taxonomy" id="2950533"/>
    <lineage>
        <taxon>Archaea</taxon>
        <taxon>Methanobacteriati</taxon>
        <taxon>Methanobacteriota</taxon>
        <taxon>Stenosarchaea group</taxon>
        <taxon>Halobacteria</taxon>
        <taxon>Halobacteriales</taxon>
        <taxon>Haloarculaceae</taxon>
        <taxon>Haloarcula</taxon>
    </lineage>
</organism>
<sequence length="114" mass="12659">MGEFEPEVLVWRLAITDMTSEDEPVQHCTLHEPANLRATLDETGVEYLDVDNHKTIVIYQSAVLVLLATDGHATEATAFTVELWEPPADGIERDPDDLLAAFIERVVPQAESSQ</sequence>
<comment type="caution">
    <text evidence="1">The sequence shown here is derived from an EMBL/GenBank/DDBJ whole genome shotgun (WGS) entry which is preliminary data.</text>
</comment>
<dbReference type="RefSeq" id="WP_310898035.1">
    <property type="nucleotide sequence ID" value="NZ_JAMQOM010000016.1"/>
</dbReference>
<name>A0AAE4JJA4_9EURY</name>
<gene>
    <name evidence="1" type="ORF">NDI54_19375</name>
</gene>
<dbReference type="EMBL" id="JAMQOM010000016">
    <property type="protein sequence ID" value="MDS0223505.1"/>
    <property type="molecule type" value="Genomic_DNA"/>
</dbReference>
<keyword evidence="2" id="KW-1185">Reference proteome</keyword>
<dbReference type="AlphaFoldDB" id="A0AAE4JJA4"/>
<evidence type="ECO:0000313" key="2">
    <source>
        <dbReference type="Proteomes" id="UP001253439"/>
    </source>
</evidence>
<dbReference type="Proteomes" id="UP001253439">
    <property type="component" value="Unassembled WGS sequence"/>
</dbReference>
<protein>
    <submittedName>
        <fullName evidence="1">Uncharacterized protein</fullName>
    </submittedName>
</protein>
<accession>A0AAE4JJA4</accession>
<proteinExistence type="predicted"/>